<accession>J9FT23</accession>
<keyword evidence="1" id="KW-1133">Transmembrane helix</keyword>
<keyword evidence="1" id="KW-0472">Membrane</keyword>
<comment type="caution">
    <text evidence="2">The sequence shown here is derived from an EMBL/GenBank/DDBJ whole genome shotgun (WGS) entry which is preliminary data.</text>
</comment>
<evidence type="ECO:0000313" key="2">
    <source>
        <dbReference type="EMBL" id="EJW92722.1"/>
    </source>
</evidence>
<sequence>MAELLLIIYMIPVILVFSLLLKLAMWIIINGNPACLVVGQEWCRSGMEGIGVCRPDGY</sequence>
<proteinExistence type="predicted"/>
<gene>
    <name evidence="2" type="ORF">EVA_19172</name>
</gene>
<dbReference type="EMBL" id="AMCI01007386">
    <property type="protein sequence ID" value="EJW92722.1"/>
    <property type="molecule type" value="Genomic_DNA"/>
</dbReference>
<name>J9FT23_9ZZZZ</name>
<dbReference type="AlphaFoldDB" id="J9FT23"/>
<organism evidence="2">
    <name type="scientific">gut metagenome</name>
    <dbReference type="NCBI Taxonomy" id="749906"/>
    <lineage>
        <taxon>unclassified sequences</taxon>
        <taxon>metagenomes</taxon>
        <taxon>organismal metagenomes</taxon>
    </lineage>
</organism>
<keyword evidence="1" id="KW-0812">Transmembrane</keyword>
<feature type="transmembrane region" description="Helical" evidence="1">
    <location>
        <begin position="6"/>
        <end position="29"/>
    </location>
</feature>
<protein>
    <submittedName>
        <fullName evidence="2">Uncharacterized protein</fullName>
    </submittedName>
</protein>
<evidence type="ECO:0000256" key="1">
    <source>
        <dbReference type="SAM" id="Phobius"/>
    </source>
</evidence>
<feature type="non-terminal residue" evidence="2">
    <location>
        <position position="58"/>
    </location>
</feature>
<reference evidence="2" key="1">
    <citation type="journal article" date="2012" name="PLoS ONE">
        <title>Gene sets for utilization of primary and secondary nutrition supplies in the distal gut of endangered iberian lynx.</title>
        <authorList>
            <person name="Alcaide M."/>
            <person name="Messina E."/>
            <person name="Richter M."/>
            <person name="Bargiela R."/>
            <person name="Peplies J."/>
            <person name="Huws S.A."/>
            <person name="Newbold C.J."/>
            <person name="Golyshin P.N."/>
            <person name="Simon M.A."/>
            <person name="Lopez G."/>
            <person name="Yakimov M.M."/>
            <person name="Ferrer M."/>
        </authorList>
    </citation>
    <scope>NUCLEOTIDE SEQUENCE</scope>
</reference>